<keyword evidence="3" id="KW-1185">Reference proteome</keyword>
<sequence length="110" mass="12445">MIFLSDPGVLQSSKRKSGLETENCSKKSKLQHSSSALSKSSEELLSDEITLGLKRRLRLDDMTPSKRIKQVDYNSETQQPVKFSCSFINGHGKRARDEEMVTSLPCKRVR</sequence>
<organism evidence="2 3">
    <name type="scientific">Triticum turgidum subsp. durum</name>
    <name type="common">Durum wheat</name>
    <name type="synonym">Triticum durum</name>
    <dbReference type="NCBI Taxonomy" id="4567"/>
    <lineage>
        <taxon>Eukaryota</taxon>
        <taxon>Viridiplantae</taxon>
        <taxon>Streptophyta</taxon>
        <taxon>Embryophyta</taxon>
        <taxon>Tracheophyta</taxon>
        <taxon>Spermatophyta</taxon>
        <taxon>Magnoliopsida</taxon>
        <taxon>Liliopsida</taxon>
        <taxon>Poales</taxon>
        <taxon>Poaceae</taxon>
        <taxon>BOP clade</taxon>
        <taxon>Pooideae</taxon>
        <taxon>Triticodae</taxon>
        <taxon>Triticeae</taxon>
        <taxon>Triticinae</taxon>
        <taxon>Triticum</taxon>
    </lineage>
</organism>
<dbReference type="PANTHER" id="PTHR39104:SF1">
    <property type="entry name" value="AMINO ACID-LIGASE"/>
    <property type="match status" value="1"/>
</dbReference>
<dbReference type="PANTHER" id="PTHR39104">
    <property type="entry name" value="AMINO ACID-LIGASE"/>
    <property type="match status" value="1"/>
</dbReference>
<dbReference type="Gramene" id="TRITD3Av1G243170.3">
    <property type="protein sequence ID" value="TRITD3Av1G243170.3"/>
    <property type="gene ID" value="TRITD3Av1G243170"/>
</dbReference>
<gene>
    <name evidence="2" type="ORF">TRITD_3Av1G243170</name>
</gene>
<proteinExistence type="predicted"/>
<dbReference type="EMBL" id="LT934115">
    <property type="protein sequence ID" value="VAH67734.1"/>
    <property type="molecule type" value="Genomic_DNA"/>
</dbReference>
<dbReference type="Proteomes" id="UP000324705">
    <property type="component" value="Chromosome 3A"/>
</dbReference>
<protein>
    <submittedName>
        <fullName evidence="2">Uncharacterized protein</fullName>
    </submittedName>
</protein>
<evidence type="ECO:0000256" key="1">
    <source>
        <dbReference type="SAM" id="MobiDB-lite"/>
    </source>
</evidence>
<name>A0A9R0RWL2_TRITD</name>
<reference evidence="2 3" key="1">
    <citation type="submission" date="2017-09" db="EMBL/GenBank/DDBJ databases">
        <authorList>
            <consortium name="International Durum Wheat Genome Sequencing Consortium (IDWGSC)"/>
            <person name="Milanesi L."/>
        </authorList>
    </citation>
    <scope>NUCLEOTIDE SEQUENCE [LARGE SCALE GENOMIC DNA]</scope>
    <source>
        <strain evidence="3">cv. Svevo</strain>
    </source>
</reference>
<dbReference type="AlphaFoldDB" id="A0A9R0RWL2"/>
<evidence type="ECO:0000313" key="2">
    <source>
        <dbReference type="EMBL" id="VAH67734.1"/>
    </source>
</evidence>
<evidence type="ECO:0000313" key="3">
    <source>
        <dbReference type="Proteomes" id="UP000324705"/>
    </source>
</evidence>
<feature type="region of interest" description="Disordered" evidence="1">
    <location>
        <begin position="1"/>
        <end position="42"/>
    </location>
</feature>
<accession>A0A9R0RWL2</accession>